<proteinExistence type="predicted"/>
<accession>A0ABW1NZJ0</accession>
<name>A0ABW1NZJ0_9PSEU</name>
<protein>
    <submittedName>
        <fullName evidence="2">Uncharacterized protein</fullName>
    </submittedName>
</protein>
<organism evidence="2 3">
    <name type="scientific">Saccharothrix lopnurensis</name>
    <dbReference type="NCBI Taxonomy" id="1670621"/>
    <lineage>
        <taxon>Bacteria</taxon>
        <taxon>Bacillati</taxon>
        <taxon>Actinomycetota</taxon>
        <taxon>Actinomycetes</taxon>
        <taxon>Pseudonocardiales</taxon>
        <taxon>Pseudonocardiaceae</taxon>
        <taxon>Saccharothrix</taxon>
    </lineage>
</organism>
<feature type="region of interest" description="Disordered" evidence="1">
    <location>
        <begin position="1"/>
        <end position="24"/>
    </location>
</feature>
<evidence type="ECO:0000313" key="3">
    <source>
        <dbReference type="Proteomes" id="UP001596220"/>
    </source>
</evidence>
<dbReference type="EMBL" id="JBHSQO010000004">
    <property type="protein sequence ID" value="MFC6088774.1"/>
    <property type="molecule type" value="Genomic_DNA"/>
</dbReference>
<gene>
    <name evidence="2" type="ORF">ACFP3R_05770</name>
</gene>
<evidence type="ECO:0000313" key="2">
    <source>
        <dbReference type="EMBL" id="MFC6088774.1"/>
    </source>
</evidence>
<feature type="compositionally biased region" description="Acidic residues" evidence="1">
    <location>
        <begin position="1"/>
        <end position="14"/>
    </location>
</feature>
<comment type="caution">
    <text evidence="2">The sequence shown here is derived from an EMBL/GenBank/DDBJ whole genome shotgun (WGS) entry which is preliminary data.</text>
</comment>
<feature type="region of interest" description="Disordered" evidence="1">
    <location>
        <begin position="275"/>
        <end position="299"/>
    </location>
</feature>
<evidence type="ECO:0000256" key="1">
    <source>
        <dbReference type="SAM" id="MobiDB-lite"/>
    </source>
</evidence>
<sequence length="299" mass="34292">MLPTTLEEEEEEPGPDFATPLPPAPWFPDGQLTGRMTRYMAQHHDSGERGFAFPKADQRSTCFQWALLANQDVGPPPVHVWNWLVGYDGGQAPEPQWLRGLSPRLRERARELRSTSLTEPPLVTEPQRGEVDRARQAFELAENRQDDELGRFEDEFHRAKRPEYLLAVEERQQQLVRPLVARVASAMAEVFGFTVNPPEPRAWVCCNYRVAEGAAFPDHWWVEIKVRGQAIVIQTVPDVSVEFGTVEDIPHHRDEDHVEVRVPVTGLLPAHGELIKAGADRHREQKELERRRRKRPRHG</sequence>
<keyword evidence="3" id="KW-1185">Reference proteome</keyword>
<reference evidence="3" key="1">
    <citation type="journal article" date="2019" name="Int. J. Syst. Evol. Microbiol.">
        <title>The Global Catalogue of Microorganisms (GCM) 10K type strain sequencing project: providing services to taxonomists for standard genome sequencing and annotation.</title>
        <authorList>
            <consortium name="The Broad Institute Genomics Platform"/>
            <consortium name="The Broad Institute Genome Sequencing Center for Infectious Disease"/>
            <person name="Wu L."/>
            <person name="Ma J."/>
        </authorList>
    </citation>
    <scope>NUCLEOTIDE SEQUENCE [LARGE SCALE GENOMIC DNA]</scope>
    <source>
        <strain evidence="3">CGMCC 4.7246</strain>
    </source>
</reference>
<dbReference type="Proteomes" id="UP001596220">
    <property type="component" value="Unassembled WGS sequence"/>
</dbReference>
<dbReference type="RefSeq" id="WP_380633550.1">
    <property type="nucleotide sequence ID" value="NZ_JBHSQO010000004.1"/>
</dbReference>
<feature type="compositionally biased region" description="Basic and acidic residues" evidence="1">
    <location>
        <begin position="278"/>
        <end position="290"/>
    </location>
</feature>